<dbReference type="FunFam" id="1.25.10.10:FF:000026">
    <property type="entry name" value="26S proteasome non-ATPase regulatory subunit 2"/>
    <property type="match status" value="1"/>
</dbReference>
<dbReference type="PIRSF" id="PIRSF015965">
    <property type="entry name" value="26S_Psome_Rpn1"/>
    <property type="match status" value="1"/>
</dbReference>
<keyword evidence="10" id="KW-1185">Reference proteome</keyword>
<dbReference type="Proteomes" id="UP000789831">
    <property type="component" value="Unassembled WGS sequence"/>
</dbReference>
<dbReference type="InterPro" id="IPR016643">
    <property type="entry name" value="26S_Psome_Rpn1"/>
</dbReference>
<dbReference type="Pfam" id="PF17781">
    <property type="entry name" value="RPN1_RPN2_N"/>
    <property type="match status" value="1"/>
</dbReference>
<protein>
    <recommendedName>
        <fullName evidence="5">26S proteasome regulatory subunit RPN1</fullName>
    </recommendedName>
</protein>
<dbReference type="AlphaFoldDB" id="A0A9N8YKF8"/>
<feature type="compositionally biased region" description="Basic and acidic residues" evidence="6">
    <location>
        <begin position="15"/>
        <end position="41"/>
    </location>
</feature>
<evidence type="ECO:0000256" key="3">
    <source>
        <dbReference type="ARBA" id="ARBA00022942"/>
    </source>
</evidence>
<evidence type="ECO:0000259" key="8">
    <source>
        <dbReference type="Pfam" id="PF18051"/>
    </source>
</evidence>
<dbReference type="GO" id="GO:0042176">
    <property type="term" value="P:regulation of protein catabolic process"/>
    <property type="evidence" value="ECO:0007669"/>
    <property type="project" value="InterPro"/>
</dbReference>
<dbReference type="Pfam" id="PF18051">
    <property type="entry name" value="RPN1_C"/>
    <property type="match status" value="1"/>
</dbReference>
<dbReference type="InterPro" id="IPR002015">
    <property type="entry name" value="Proteasome/cyclosome_rpt"/>
</dbReference>
<evidence type="ECO:0000256" key="4">
    <source>
        <dbReference type="ARBA" id="ARBA00057191"/>
    </source>
</evidence>
<evidence type="ECO:0000259" key="7">
    <source>
        <dbReference type="Pfam" id="PF17781"/>
    </source>
</evidence>
<evidence type="ECO:0000256" key="1">
    <source>
        <dbReference type="ARBA" id="ARBA00005460"/>
    </source>
</evidence>
<comment type="similarity">
    <text evidence="1 5">Belongs to the proteasome subunit S2 family.</text>
</comment>
<dbReference type="InterPro" id="IPR040892">
    <property type="entry name" value="RPN1_N"/>
</dbReference>
<dbReference type="EMBL" id="CAJVPL010000050">
    <property type="protein sequence ID" value="CAG8438595.1"/>
    <property type="molecule type" value="Genomic_DNA"/>
</dbReference>
<feature type="domain" description="26S proteasome non-ATPase regulatory subunit RPN1 C-terminal" evidence="8">
    <location>
        <begin position="878"/>
        <end position="931"/>
    </location>
</feature>
<dbReference type="GO" id="GO:0005634">
    <property type="term" value="C:nucleus"/>
    <property type="evidence" value="ECO:0007669"/>
    <property type="project" value="TreeGrafter"/>
</dbReference>
<reference evidence="9" key="1">
    <citation type="submission" date="2021-06" db="EMBL/GenBank/DDBJ databases">
        <authorList>
            <person name="Kallberg Y."/>
            <person name="Tangrot J."/>
            <person name="Rosling A."/>
        </authorList>
    </citation>
    <scope>NUCLEOTIDE SEQUENCE</scope>
    <source>
        <strain evidence="9">MT106</strain>
    </source>
</reference>
<proteinExistence type="inferred from homology"/>
<dbReference type="Pfam" id="PF01851">
    <property type="entry name" value="PC_rep"/>
    <property type="match status" value="3"/>
</dbReference>
<dbReference type="PANTHER" id="PTHR10943">
    <property type="entry name" value="26S PROTEASOME NON-ATPASE REGULATORY SUBUNIT"/>
    <property type="match status" value="1"/>
</dbReference>
<organism evidence="9 10">
    <name type="scientific">Ambispora gerdemannii</name>
    <dbReference type="NCBI Taxonomy" id="144530"/>
    <lineage>
        <taxon>Eukaryota</taxon>
        <taxon>Fungi</taxon>
        <taxon>Fungi incertae sedis</taxon>
        <taxon>Mucoromycota</taxon>
        <taxon>Glomeromycotina</taxon>
        <taxon>Glomeromycetes</taxon>
        <taxon>Archaeosporales</taxon>
        <taxon>Ambisporaceae</taxon>
        <taxon>Ambispora</taxon>
    </lineage>
</organism>
<dbReference type="GO" id="GO:0043161">
    <property type="term" value="P:proteasome-mediated ubiquitin-dependent protein catabolic process"/>
    <property type="evidence" value="ECO:0007669"/>
    <property type="project" value="TreeGrafter"/>
</dbReference>
<dbReference type="OrthoDB" id="10252509at2759"/>
<dbReference type="InterPro" id="IPR011989">
    <property type="entry name" value="ARM-like"/>
</dbReference>
<dbReference type="SUPFAM" id="SSF48371">
    <property type="entry name" value="ARM repeat"/>
    <property type="match status" value="1"/>
</dbReference>
<accession>A0A9N8YKF8</accession>
<keyword evidence="3 5" id="KW-0647">Proteasome</keyword>
<name>A0A9N8YKF8_9GLOM</name>
<evidence type="ECO:0000256" key="2">
    <source>
        <dbReference type="ARBA" id="ARBA00022737"/>
    </source>
</evidence>
<comment type="caution">
    <text evidence="9">The sequence shown here is derived from an EMBL/GenBank/DDBJ whole genome shotgun (WGS) entry which is preliminary data.</text>
</comment>
<dbReference type="GO" id="GO:0008540">
    <property type="term" value="C:proteasome regulatory particle, base subcomplex"/>
    <property type="evidence" value="ECO:0007669"/>
    <property type="project" value="UniProtKB-UniRule"/>
</dbReference>
<evidence type="ECO:0000313" key="9">
    <source>
        <dbReference type="EMBL" id="CAG8438595.1"/>
    </source>
</evidence>
<gene>
    <name evidence="9" type="ORF">AGERDE_LOCUS875</name>
</gene>
<dbReference type="InterPro" id="IPR041433">
    <property type="entry name" value="RPN1_C"/>
</dbReference>
<dbReference type="Gene3D" id="1.25.10.10">
    <property type="entry name" value="Leucine-rich Repeat Variant"/>
    <property type="match status" value="1"/>
</dbReference>
<dbReference type="GO" id="GO:0030234">
    <property type="term" value="F:enzyme regulator activity"/>
    <property type="evidence" value="ECO:0007669"/>
    <property type="project" value="UniProtKB-UniRule"/>
</dbReference>
<dbReference type="InterPro" id="IPR016024">
    <property type="entry name" value="ARM-type_fold"/>
</dbReference>
<comment type="function">
    <text evidence="4 5">Acts as a regulatory subunit of the 26 proteasome which is involved in the ATP-dependent degradation of ubiquitinated proteins.</text>
</comment>
<sequence>MARDTKPTAVPVEDTPMKDKKAKEEGKEKKAGGSDKDKKDEVEELSEEDLQLKSELEMLIERLKENNLELHRPALESLRTLIRTSTSSMTSVPKPLKFLRPHYGSVAEIYESWEPSDNKLALADILSVLAMTYDEGKRDSLKYRLQGSREDPGSWGHEYVRHLSTEIGQEFLHRSEQELPVDDLMTLALEIVPFFLKHNAEADAVDLLLELEAIDQLPQFVDKDAYARVCLYMVSCVNLLVPPDDVAFFRTAHTIYRQHNKYTEAVSLAVRLQDLDLIREDFEQAGRVDPLLQKQIAFHLARSHILLTTEDESIQEILNNTHLSKHFIALAKELDVYEAKTPEDIYKSHLENIRPGYTSGNVDSARQNLASTFVNAFVNAGFGNDKLISIEEGNNWIYKNKDHGMLSAAASLGMIMLWDTDVGLSHIDKYTFSTEDNIKRALLIIRTYNQLLVGTIAIILSIDSSTNCSIIACRIFQAGTFLAIGLVHAGVRNENDPAFALLSEQIENKSAIIRISAIVGLGMAYVGSHDDKILELLLPMVNDTTLSMEIASLAALSLGMIFVGECHGEITSIILQTMMERDDSQLKETWGKFMGLGLALLYLGKQDAAEVTLETLKAIDHPIGKQSENRFPIFSTGTGNVLKVQKMLHLCNDHLDKEKDDDLHQAFAVIGIALIAMGEDIGAEMAMRSFNHLMHYGEPVIRRAVPLALGLLCASNPLLSVMETLSKYSHDNDTEVAINAIFSMGLIGAGTNNARLAQMLRQLASYYHKEPNCLFMVRIAQGLLHMGKGTISVNPFHSDRQLMSSVAIAGLLATIIAFTDAKTLILNRHHWFLFYLTTAMYPRFLITLDENLNSLPVTVRVGQDDTNNHGNMQAVDVVGQAGRPKTITGFQTHSTPVLLAHSERAEIATEEYIPLSHVLEGFVLLRKNPDFMEEDKD</sequence>
<dbReference type="GO" id="GO:0034515">
    <property type="term" value="C:proteasome storage granule"/>
    <property type="evidence" value="ECO:0007669"/>
    <property type="project" value="TreeGrafter"/>
</dbReference>
<feature type="region of interest" description="Disordered" evidence="6">
    <location>
        <begin position="1"/>
        <end position="48"/>
    </location>
</feature>
<feature type="domain" description="RPN1 N-terminal" evidence="7">
    <location>
        <begin position="56"/>
        <end position="351"/>
    </location>
</feature>
<evidence type="ECO:0000256" key="5">
    <source>
        <dbReference type="PIRNR" id="PIRNR015965"/>
    </source>
</evidence>
<keyword evidence="2" id="KW-0677">Repeat</keyword>
<dbReference type="PANTHER" id="PTHR10943:SF1">
    <property type="entry name" value="26S PROTEASOME NON-ATPASE REGULATORY SUBUNIT 2"/>
    <property type="match status" value="1"/>
</dbReference>
<evidence type="ECO:0000256" key="6">
    <source>
        <dbReference type="SAM" id="MobiDB-lite"/>
    </source>
</evidence>
<evidence type="ECO:0000313" key="10">
    <source>
        <dbReference type="Proteomes" id="UP000789831"/>
    </source>
</evidence>